<comment type="caution">
    <text evidence="1">The sequence shown here is derived from an EMBL/GenBank/DDBJ whole genome shotgun (WGS) entry which is preliminary data.</text>
</comment>
<reference evidence="1 2" key="1">
    <citation type="submission" date="2024-11" db="EMBL/GenBank/DDBJ databases">
        <title>Adaptive evolution of stress response genes in parasites aligns with host niche diversity.</title>
        <authorList>
            <person name="Hahn C."/>
            <person name="Resl P."/>
        </authorList>
    </citation>
    <scope>NUCLEOTIDE SEQUENCE [LARGE SCALE GENOMIC DNA]</scope>
    <source>
        <strain evidence="1">EGGRZ-B1_66</strain>
        <tissue evidence="1">Body</tissue>
    </source>
</reference>
<name>A0ABD2PWI4_9PLAT</name>
<dbReference type="EMBL" id="JBJKFK010002228">
    <property type="protein sequence ID" value="KAL3311448.1"/>
    <property type="molecule type" value="Genomic_DNA"/>
</dbReference>
<accession>A0ABD2PWI4</accession>
<organism evidence="1 2">
    <name type="scientific">Cichlidogyrus casuarinus</name>
    <dbReference type="NCBI Taxonomy" id="1844966"/>
    <lineage>
        <taxon>Eukaryota</taxon>
        <taxon>Metazoa</taxon>
        <taxon>Spiralia</taxon>
        <taxon>Lophotrochozoa</taxon>
        <taxon>Platyhelminthes</taxon>
        <taxon>Monogenea</taxon>
        <taxon>Monopisthocotylea</taxon>
        <taxon>Dactylogyridea</taxon>
        <taxon>Ancyrocephalidae</taxon>
        <taxon>Cichlidogyrus</taxon>
    </lineage>
</organism>
<evidence type="ECO:0000313" key="1">
    <source>
        <dbReference type="EMBL" id="KAL3311448.1"/>
    </source>
</evidence>
<sequence length="113" mass="12439">MQAIFESATPSDTAHVANIGVTLKELDAFHWDPQVTPLANVVRFEDLFKRPTAIQHAVYRLMKNAPPPVYGILANAIQQGDASWTTLKEAVGKTPEFGWPQPAQVMAVQATIR</sequence>
<protein>
    <submittedName>
        <fullName evidence="1">Uncharacterized protein</fullName>
    </submittedName>
</protein>
<dbReference type="AlphaFoldDB" id="A0ABD2PWI4"/>
<gene>
    <name evidence="1" type="ORF">Ciccas_009972</name>
</gene>
<keyword evidence="2" id="KW-1185">Reference proteome</keyword>
<dbReference type="Proteomes" id="UP001626550">
    <property type="component" value="Unassembled WGS sequence"/>
</dbReference>
<evidence type="ECO:0000313" key="2">
    <source>
        <dbReference type="Proteomes" id="UP001626550"/>
    </source>
</evidence>
<proteinExistence type="predicted"/>